<dbReference type="AlphaFoldDB" id="A0A841HGU2"/>
<keyword evidence="5 10" id="KW-0269">Exonuclease</keyword>
<dbReference type="Pfam" id="PF17768">
    <property type="entry name" value="RecJ_OB"/>
    <property type="match status" value="1"/>
</dbReference>
<dbReference type="InterPro" id="IPR004610">
    <property type="entry name" value="RecJ"/>
</dbReference>
<evidence type="ECO:0000256" key="5">
    <source>
        <dbReference type="ARBA" id="ARBA00022839"/>
    </source>
</evidence>
<dbReference type="InterPro" id="IPR038763">
    <property type="entry name" value="DHH_sf"/>
</dbReference>
<feature type="domain" description="DDH" evidence="7">
    <location>
        <begin position="71"/>
        <end position="227"/>
    </location>
</feature>
<dbReference type="InterPro" id="IPR001667">
    <property type="entry name" value="DDH_dom"/>
</dbReference>
<dbReference type="InterPro" id="IPR041122">
    <property type="entry name" value="RecJ_OB"/>
</dbReference>
<name>A0A841HGU2_9GAMM</name>
<accession>A0A841HGU2</accession>
<dbReference type="GO" id="GO:0006281">
    <property type="term" value="P:DNA repair"/>
    <property type="evidence" value="ECO:0007669"/>
    <property type="project" value="InterPro"/>
</dbReference>
<evidence type="ECO:0000256" key="3">
    <source>
        <dbReference type="ARBA" id="ARBA00022722"/>
    </source>
</evidence>
<feature type="coiled-coil region" evidence="6">
    <location>
        <begin position="309"/>
        <end position="336"/>
    </location>
</feature>
<dbReference type="InterPro" id="IPR051673">
    <property type="entry name" value="SSDNA_exonuclease_RecJ"/>
</dbReference>
<evidence type="ECO:0000256" key="4">
    <source>
        <dbReference type="ARBA" id="ARBA00022801"/>
    </source>
</evidence>
<dbReference type="Gene3D" id="3.90.1640.30">
    <property type="match status" value="1"/>
</dbReference>
<evidence type="ECO:0000259" key="7">
    <source>
        <dbReference type="Pfam" id="PF01368"/>
    </source>
</evidence>
<gene>
    <name evidence="10" type="ORF">HNQ60_000630</name>
</gene>
<evidence type="ECO:0000256" key="2">
    <source>
        <dbReference type="ARBA" id="ARBA00019841"/>
    </source>
</evidence>
<dbReference type="Gene3D" id="3.10.310.30">
    <property type="match status" value="1"/>
</dbReference>
<evidence type="ECO:0000256" key="1">
    <source>
        <dbReference type="ARBA" id="ARBA00005915"/>
    </source>
</evidence>
<comment type="similarity">
    <text evidence="1">Belongs to the RecJ family.</text>
</comment>
<proteinExistence type="inferred from homology"/>
<dbReference type="PANTHER" id="PTHR30255:SF2">
    <property type="entry name" value="SINGLE-STRANDED-DNA-SPECIFIC EXONUCLEASE RECJ"/>
    <property type="match status" value="1"/>
</dbReference>
<comment type="caution">
    <text evidence="10">The sequence shown here is derived from an EMBL/GenBank/DDBJ whole genome shotgun (WGS) entry which is preliminary data.</text>
</comment>
<keyword evidence="6" id="KW-0175">Coiled coil</keyword>
<dbReference type="PANTHER" id="PTHR30255">
    <property type="entry name" value="SINGLE-STRANDED-DNA-SPECIFIC EXONUCLEASE RECJ"/>
    <property type="match status" value="1"/>
</dbReference>
<dbReference type="GO" id="GO:0008409">
    <property type="term" value="F:5'-3' exonuclease activity"/>
    <property type="evidence" value="ECO:0007669"/>
    <property type="project" value="InterPro"/>
</dbReference>
<dbReference type="SUPFAM" id="SSF64182">
    <property type="entry name" value="DHH phosphoesterases"/>
    <property type="match status" value="1"/>
</dbReference>
<evidence type="ECO:0000256" key="6">
    <source>
        <dbReference type="SAM" id="Coils"/>
    </source>
</evidence>
<feature type="domain" description="DHHA1" evidence="8">
    <location>
        <begin position="355"/>
        <end position="447"/>
    </location>
</feature>
<dbReference type="GO" id="GO:0006310">
    <property type="term" value="P:DNA recombination"/>
    <property type="evidence" value="ECO:0007669"/>
    <property type="project" value="InterPro"/>
</dbReference>
<evidence type="ECO:0000313" key="11">
    <source>
        <dbReference type="Proteomes" id="UP000588068"/>
    </source>
</evidence>
<dbReference type="NCBIfam" id="TIGR00644">
    <property type="entry name" value="recJ"/>
    <property type="match status" value="1"/>
</dbReference>
<keyword evidence="3" id="KW-0540">Nuclease</keyword>
<evidence type="ECO:0000259" key="8">
    <source>
        <dbReference type="Pfam" id="PF02272"/>
    </source>
</evidence>
<dbReference type="GO" id="GO:0003676">
    <property type="term" value="F:nucleic acid binding"/>
    <property type="evidence" value="ECO:0007669"/>
    <property type="project" value="InterPro"/>
</dbReference>
<keyword evidence="11" id="KW-1185">Reference proteome</keyword>
<protein>
    <recommendedName>
        <fullName evidence="2">Single-stranded-DNA-specific exonuclease RecJ</fullName>
    </recommendedName>
</protein>
<organism evidence="10 11">
    <name type="scientific">Povalibacter uvarum</name>
    <dbReference type="NCBI Taxonomy" id="732238"/>
    <lineage>
        <taxon>Bacteria</taxon>
        <taxon>Pseudomonadati</taxon>
        <taxon>Pseudomonadota</taxon>
        <taxon>Gammaproteobacteria</taxon>
        <taxon>Steroidobacterales</taxon>
        <taxon>Steroidobacteraceae</taxon>
        <taxon>Povalibacter</taxon>
    </lineage>
</organism>
<dbReference type="Pfam" id="PF02272">
    <property type="entry name" value="DHHA1"/>
    <property type="match status" value="1"/>
</dbReference>
<reference evidence="10 11" key="1">
    <citation type="submission" date="2020-08" db="EMBL/GenBank/DDBJ databases">
        <title>Genomic Encyclopedia of Type Strains, Phase IV (KMG-IV): sequencing the most valuable type-strain genomes for metagenomic binning, comparative biology and taxonomic classification.</title>
        <authorList>
            <person name="Goeker M."/>
        </authorList>
    </citation>
    <scope>NUCLEOTIDE SEQUENCE [LARGE SCALE GENOMIC DNA]</scope>
    <source>
        <strain evidence="10 11">DSM 26723</strain>
    </source>
</reference>
<dbReference type="FunFam" id="3.90.1640.30:FF:000001">
    <property type="entry name" value="Single-stranded-DNA-specific exonuclease RecJ"/>
    <property type="match status" value="1"/>
</dbReference>
<sequence>MTSRAIRRRETASADLSGELHPLLRRLYAARGITSADELALTLDQLIPISQLGGISEAVDLLCRHFVRGSHIVVVGDFDADGATSTALVVRQLSRLGFAKVGFIVPNRFEYGYGLTPEIVRLAAQQGPQLIVTVDNGIASHAGVLEAQSLGIETLVTDHHLPAATLPAAAAIVNPNAPGDGFPSKALAGVGVAFYLMAALTREMQARGLNPKPPPVADLLDLVALGTVADLVPLDRNNRVLVQQGLRRIRAGRCVPGIRALLESSNRSAASVVATDLGFQIGPRLNAAGRLDDMSVGIQCLLTDDEPTARMLAGRLAQLNHDRKELELQMQQEAMLVVADMRDDASLPLGLCLFDETWHQGVVGLVASRVKERVHRPVIALARADEKSLKGSARSVPNVHIRDVLDAVASRHPGLIDKFGGHAMAAGLTLPAARLAEFQQAFDEEVSRWMTHDDATGVVHSDGELTRDELTLDVAHLLRESGPWGQAFPEPLFDGEFVVRAVRVLGERHLKMEVLRDDQLCDAIAFRYFDHADSPQVEPGQRVRLAYRLDVNQYNGTERLQLVVEYLERSG</sequence>
<evidence type="ECO:0000259" key="9">
    <source>
        <dbReference type="Pfam" id="PF17768"/>
    </source>
</evidence>
<keyword evidence="4 10" id="KW-0378">Hydrolase</keyword>
<dbReference type="Pfam" id="PF01368">
    <property type="entry name" value="DHH"/>
    <property type="match status" value="1"/>
</dbReference>
<feature type="domain" description="RecJ OB" evidence="9">
    <location>
        <begin position="462"/>
        <end position="565"/>
    </location>
</feature>
<dbReference type="Proteomes" id="UP000588068">
    <property type="component" value="Unassembled WGS sequence"/>
</dbReference>
<dbReference type="InterPro" id="IPR003156">
    <property type="entry name" value="DHHA1_dom"/>
</dbReference>
<dbReference type="EMBL" id="JACHHZ010000001">
    <property type="protein sequence ID" value="MBB6091784.1"/>
    <property type="molecule type" value="Genomic_DNA"/>
</dbReference>
<evidence type="ECO:0000313" key="10">
    <source>
        <dbReference type="EMBL" id="MBB6091784.1"/>
    </source>
</evidence>